<accession>A0A223I127</accession>
<dbReference type="EMBL" id="CP016893">
    <property type="protein sequence ID" value="AST58431.1"/>
    <property type="molecule type" value="Genomic_DNA"/>
</dbReference>
<feature type="transmembrane region" description="Helical" evidence="1">
    <location>
        <begin position="24"/>
        <end position="45"/>
    </location>
</feature>
<evidence type="ECO:0000313" key="4">
    <source>
        <dbReference type="Proteomes" id="UP000214975"/>
    </source>
</evidence>
<sequence length="417" mass="47229">MKDSEVILKRQKYNIRFKNNDMDFIFNWVVGISQIIGMSAAQVFYAVHDIKDGDPTGWREGFRRQGKFQLKEAEKFEHNKQNLASGQAYMGAAYAFRASLQYADPTADDFNERVREMEEAFEKGVRLIGAPVKSIEVPFENITLPGYYLEHDNKCRPTLMMVGGGDTFREDLFYFAGYPGWKRGYNVLMVDLPGQGKVPGLGHCFRTDMNKPISAALDWLEANAAVKPEKIAIYGVSGGGFFTAQAVASDRRIKAWIASTPIIDIAELFRKEFGSALKTPGWLLNTFMKVTSALNESADINLKKYAWQFGSADFKTAIDRVFTDARSVNSSDINCPCLFLMGENEAEELKRQTSELYNTLRKRGKDVTLREFTAAEGADAHCQLNNLRLAHMVVFDWLDDIFDYKKVSEQIDTRMLC</sequence>
<keyword evidence="1" id="KW-0812">Transmembrane</keyword>
<dbReference type="GO" id="GO:0004177">
    <property type="term" value="F:aminopeptidase activity"/>
    <property type="evidence" value="ECO:0007669"/>
    <property type="project" value="UniProtKB-KW"/>
</dbReference>
<dbReference type="Gene3D" id="1.20.1440.110">
    <property type="entry name" value="acylaminoacyl peptidase"/>
    <property type="match status" value="1"/>
</dbReference>
<dbReference type="AlphaFoldDB" id="A0A223I127"/>
<dbReference type="Proteomes" id="UP000214975">
    <property type="component" value="Chromosome"/>
</dbReference>
<keyword evidence="1" id="KW-0472">Membrane</keyword>
<protein>
    <submittedName>
        <fullName evidence="3">Dipeptidyl aminopeptidase</fullName>
    </submittedName>
</protein>
<dbReference type="PANTHER" id="PTHR22946:SF12">
    <property type="entry name" value="CONIDIAL PIGMENT BIOSYNTHESIS PROTEIN AYG1 (AFU_ORTHOLOGUE AFUA_2G17550)"/>
    <property type="match status" value="1"/>
</dbReference>
<dbReference type="PANTHER" id="PTHR22946">
    <property type="entry name" value="DIENELACTONE HYDROLASE DOMAIN-CONTAINING PROTEIN-RELATED"/>
    <property type="match status" value="1"/>
</dbReference>
<organism evidence="3 4">
    <name type="scientific">Thermoanaerobacterium thermosaccharolyticum</name>
    <name type="common">Clostridium thermosaccharolyticum</name>
    <dbReference type="NCBI Taxonomy" id="1517"/>
    <lineage>
        <taxon>Bacteria</taxon>
        <taxon>Bacillati</taxon>
        <taxon>Bacillota</taxon>
        <taxon>Clostridia</taxon>
        <taxon>Thermoanaerobacterales</taxon>
        <taxon>Thermoanaerobacteraceae</taxon>
        <taxon>Thermoanaerobacterium</taxon>
    </lineage>
</organism>
<feature type="domain" description="Xaa-Pro dipeptidyl-peptidase-like" evidence="2">
    <location>
        <begin position="182"/>
        <end position="366"/>
    </location>
</feature>
<dbReference type="InterPro" id="IPR050261">
    <property type="entry name" value="FrsA_esterase"/>
</dbReference>
<reference evidence="3 4" key="1">
    <citation type="submission" date="2016-08" db="EMBL/GenBank/DDBJ databases">
        <title>A novel genetic cassette of butanologenic Thermoanaerobacterium thermosaccharolyticum that directly convert cellulose to butanol.</title>
        <authorList>
            <person name="Li T."/>
            <person name="He J."/>
        </authorList>
    </citation>
    <scope>NUCLEOTIDE SEQUENCE [LARGE SCALE GENOMIC DNA]</scope>
    <source>
        <strain evidence="3 4">TG57</strain>
    </source>
</reference>
<gene>
    <name evidence="3" type="ORF">Thert_02574</name>
</gene>
<keyword evidence="3" id="KW-0378">Hydrolase</keyword>
<keyword evidence="1" id="KW-1133">Transmembrane helix</keyword>
<proteinExistence type="predicted"/>
<keyword evidence="3" id="KW-0031">Aminopeptidase</keyword>
<dbReference type="RefSeq" id="WP_094397734.1">
    <property type="nucleotide sequence ID" value="NZ_CP016893.1"/>
</dbReference>
<dbReference type="Gene3D" id="3.40.50.1820">
    <property type="entry name" value="alpha/beta hydrolase"/>
    <property type="match status" value="1"/>
</dbReference>
<evidence type="ECO:0000313" key="3">
    <source>
        <dbReference type="EMBL" id="AST58431.1"/>
    </source>
</evidence>
<name>A0A223I127_THETR</name>
<dbReference type="SUPFAM" id="SSF53474">
    <property type="entry name" value="alpha/beta-Hydrolases"/>
    <property type="match status" value="1"/>
</dbReference>
<evidence type="ECO:0000256" key="1">
    <source>
        <dbReference type="SAM" id="Phobius"/>
    </source>
</evidence>
<evidence type="ECO:0000259" key="2">
    <source>
        <dbReference type="Pfam" id="PF02129"/>
    </source>
</evidence>
<dbReference type="Pfam" id="PF02129">
    <property type="entry name" value="Peptidase_S15"/>
    <property type="match status" value="1"/>
</dbReference>
<dbReference type="InterPro" id="IPR000383">
    <property type="entry name" value="Xaa-Pro-like_dom"/>
</dbReference>
<keyword evidence="3" id="KW-0645">Protease</keyword>
<dbReference type="InterPro" id="IPR029058">
    <property type="entry name" value="AB_hydrolase_fold"/>
</dbReference>